<dbReference type="SUPFAM" id="SSF51338">
    <property type="entry name" value="Composite domain of metallo-dependent hydrolases"/>
    <property type="match status" value="1"/>
</dbReference>
<dbReference type="Proteomes" id="UP000076079">
    <property type="component" value="Chromosome"/>
</dbReference>
<reference evidence="6 7" key="1">
    <citation type="journal article" date="2016" name="Genome Announc.">
        <title>First Complete Genome Sequence of a Subdivision 6 Acidobacterium Strain.</title>
        <authorList>
            <person name="Huang S."/>
            <person name="Vieira S."/>
            <person name="Bunk B."/>
            <person name="Riedel T."/>
            <person name="Sproer C."/>
            <person name="Overmann J."/>
        </authorList>
    </citation>
    <scope>NUCLEOTIDE SEQUENCE [LARGE SCALE GENOMIC DNA]</scope>
    <source>
        <strain evidence="7">DSM 100886 HEG_-6_39</strain>
    </source>
</reference>
<feature type="domain" description="Amidohydrolase-related" evidence="5">
    <location>
        <begin position="88"/>
        <end position="437"/>
    </location>
</feature>
<feature type="binding site" evidence="4">
    <location>
        <position position="219"/>
    </location>
    <ligand>
        <name>substrate</name>
    </ligand>
</feature>
<evidence type="ECO:0000313" key="6">
    <source>
        <dbReference type="EMBL" id="AMY10026.1"/>
    </source>
</evidence>
<evidence type="ECO:0000256" key="2">
    <source>
        <dbReference type="ARBA" id="ARBA00022801"/>
    </source>
</evidence>
<dbReference type="PANTHER" id="PTHR43794:SF11">
    <property type="entry name" value="AMIDOHYDROLASE-RELATED DOMAIN-CONTAINING PROTEIN"/>
    <property type="match status" value="1"/>
</dbReference>
<dbReference type="PATRIC" id="fig|1813736.3.peg.3460"/>
<feature type="binding site" evidence="4">
    <location>
        <position position="246"/>
    </location>
    <ligand>
        <name>Zn(2+)</name>
        <dbReference type="ChEBI" id="CHEBI:29105"/>
    </ligand>
</feature>
<evidence type="ECO:0000256" key="1">
    <source>
        <dbReference type="ARBA" id="ARBA00022723"/>
    </source>
</evidence>
<evidence type="ECO:0000256" key="3">
    <source>
        <dbReference type="ARBA" id="ARBA00022833"/>
    </source>
</evidence>
<dbReference type="RefSeq" id="WP_234800423.1">
    <property type="nucleotide sequence ID" value="NZ_CP015136.1"/>
</dbReference>
<dbReference type="EC" id="3.5.4.31" evidence="4"/>
<name>A0A143PNN7_LUTPR</name>
<keyword evidence="1 4" id="KW-0479">Metal-binding</keyword>
<dbReference type="InterPro" id="IPR032466">
    <property type="entry name" value="Metal_Hydrolase"/>
</dbReference>
<feature type="binding site" evidence="4">
    <location>
        <position position="334"/>
    </location>
    <ligand>
        <name>Zn(2+)</name>
        <dbReference type="ChEBI" id="CHEBI:29105"/>
    </ligand>
</feature>
<dbReference type="Pfam" id="PF01979">
    <property type="entry name" value="Amidohydro_1"/>
    <property type="match status" value="1"/>
</dbReference>
<gene>
    <name evidence="6" type="primary">mtaD_1</name>
    <name evidence="4" type="synonym">mtaD</name>
    <name evidence="6" type="ORF">LuPra_03254</name>
</gene>
<dbReference type="InterPro" id="IPR006680">
    <property type="entry name" value="Amidohydro-rel"/>
</dbReference>
<sequence>MWRWVVVAGIAAAWLYVGGRNADLRAQARQPATLVITGGTVITMDDARRVLAPGAVAVAGTDIVGVGTPADVAARFSAAETIDATGQVVLPGLINTHTHAPMVLYRGLGNDLNLQDWLTKYIFPAEGKTVSPEFVRAGTRLAALEMILGGTTTFVDMYYFEEEVAEATREAGLRGVLGQTLIQFPVADAKTPEEGLARTRAFVARYKSDTLVTPAVAPHSTYTLSAATLQAADRLAREQHVPLLIHLEETRTEREDSLKARGLTPTAYLAKLGLLGRHLLGAHGVWLGPDDIRLVAEAHASISHNPESNMKLASGVAPVGEYVAAGVAIGLGTDGAASNNDLDMFEAMRQAAFLQKVTRGDPTTAPATLVLEMATRRGAEAIGMGDRLGQLTPGRRADVIVVDTRAPHLQPMFDPIAQLVYAAKGSDVRTTIVNGRVLMHDRVVKTLQAPAVLGDAQKMAERVRAAVR</sequence>
<comment type="caution">
    <text evidence="4">Lacks conserved residue(s) required for the propagation of feature annotation.</text>
</comment>
<dbReference type="AlphaFoldDB" id="A0A143PNN7"/>
<dbReference type="GO" id="GO:0046872">
    <property type="term" value="F:metal ion binding"/>
    <property type="evidence" value="ECO:0007669"/>
    <property type="project" value="UniProtKB-KW"/>
</dbReference>
<keyword evidence="7" id="KW-1185">Reference proteome</keyword>
<organism evidence="6 7">
    <name type="scientific">Luteitalea pratensis</name>
    <dbReference type="NCBI Taxonomy" id="1855912"/>
    <lineage>
        <taxon>Bacteria</taxon>
        <taxon>Pseudomonadati</taxon>
        <taxon>Acidobacteriota</taxon>
        <taxon>Vicinamibacteria</taxon>
        <taxon>Vicinamibacterales</taxon>
        <taxon>Vicinamibacteraceae</taxon>
        <taxon>Luteitalea</taxon>
    </lineage>
</organism>
<dbReference type="CDD" id="cd01298">
    <property type="entry name" value="ATZ_TRZ_like"/>
    <property type="match status" value="1"/>
</dbReference>
<dbReference type="InterPro" id="IPR023512">
    <property type="entry name" value="Deaminase_MtaD/DadD"/>
</dbReference>
<dbReference type="EMBL" id="CP015136">
    <property type="protein sequence ID" value="AMY10026.1"/>
    <property type="molecule type" value="Genomic_DNA"/>
</dbReference>
<proteinExistence type="inferred from homology"/>
<comment type="catalytic activity">
    <reaction evidence="4">
        <text>S-adenosyl-L-homocysteine + H2O + H(+) = S-inosyl-L-homocysteine + NH4(+)</text>
        <dbReference type="Rhea" id="RHEA:20716"/>
        <dbReference type="ChEBI" id="CHEBI:15377"/>
        <dbReference type="ChEBI" id="CHEBI:15378"/>
        <dbReference type="ChEBI" id="CHEBI:28938"/>
        <dbReference type="ChEBI" id="CHEBI:57856"/>
        <dbReference type="ChEBI" id="CHEBI:57985"/>
        <dbReference type="EC" id="3.5.4.28"/>
    </reaction>
</comment>
<comment type="cofactor">
    <cofactor evidence="4">
        <name>Zn(2+)</name>
        <dbReference type="ChEBI" id="CHEBI:29105"/>
    </cofactor>
    <text evidence="4">Binds 1 zinc ion per subunit.</text>
</comment>
<dbReference type="SUPFAM" id="SSF51556">
    <property type="entry name" value="Metallo-dependent hydrolases"/>
    <property type="match status" value="1"/>
</dbReference>
<feature type="binding site" evidence="4">
    <location>
        <position position="126"/>
    </location>
    <ligand>
        <name>substrate</name>
    </ligand>
</feature>
<accession>A0A143PNN7</accession>
<dbReference type="KEGG" id="abac:LuPra_03254"/>
<dbReference type="STRING" id="1855912.LuPra_03254"/>
<feature type="binding site" evidence="4">
    <location>
        <position position="99"/>
    </location>
    <ligand>
        <name>Zn(2+)</name>
        <dbReference type="ChEBI" id="CHEBI:29105"/>
    </ligand>
</feature>
<dbReference type="HAMAP" id="MF_01281">
    <property type="entry name" value="MTA_SAH_deamin"/>
    <property type="match status" value="1"/>
</dbReference>
<feature type="binding site" evidence="4">
    <location>
        <position position="97"/>
    </location>
    <ligand>
        <name>Zn(2+)</name>
        <dbReference type="ChEBI" id="CHEBI:29105"/>
    </ligand>
</feature>
<dbReference type="GO" id="GO:0090614">
    <property type="term" value="F:5'-methylthioadenosine deaminase activity"/>
    <property type="evidence" value="ECO:0007669"/>
    <property type="project" value="UniProtKB-UniRule"/>
</dbReference>
<keyword evidence="3 4" id="KW-0862">Zinc</keyword>
<evidence type="ECO:0000259" key="5">
    <source>
        <dbReference type="Pfam" id="PF01979"/>
    </source>
</evidence>
<dbReference type="FunFam" id="3.20.20.140:FF:000014">
    <property type="entry name" value="5-methylthioadenosine/S-adenosylhomocysteine deaminase"/>
    <property type="match status" value="1"/>
</dbReference>
<dbReference type="EC" id="3.5.4.28" evidence="4"/>
<evidence type="ECO:0000313" key="7">
    <source>
        <dbReference type="Proteomes" id="UP000076079"/>
    </source>
</evidence>
<reference evidence="7" key="2">
    <citation type="submission" date="2016-04" db="EMBL/GenBank/DDBJ databases">
        <title>First Complete Genome Sequence of a Subdivision 6 Acidobacterium.</title>
        <authorList>
            <person name="Huang S."/>
            <person name="Vieira S."/>
            <person name="Bunk B."/>
            <person name="Riedel T."/>
            <person name="Sproeer C."/>
            <person name="Overmann J."/>
        </authorList>
    </citation>
    <scope>NUCLEOTIDE SEQUENCE [LARGE SCALE GENOMIC DNA]</scope>
    <source>
        <strain evidence="7">DSM 100886 HEG_-6_39</strain>
    </source>
</reference>
<feature type="binding site" evidence="4">
    <location>
        <position position="334"/>
    </location>
    <ligand>
        <name>substrate</name>
    </ligand>
</feature>
<comment type="catalytic activity">
    <reaction evidence="4">
        <text>S-methyl-5'-thioadenosine + H2O + H(+) = S-methyl-5'-thioinosine + NH4(+)</text>
        <dbReference type="Rhea" id="RHEA:25025"/>
        <dbReference type="ChEBI" id="CHEBI:15377"/>
        <dbReference type="ChEBI" id="CHEBI:15378"/>
        <dbReference type="ChEBI" id="CHEBI:17509"/>
        <dbReference type="ChEBI" id="CHEBI:28938"/>
        <dbReference type="ChEBI" id="CHEBI:48595"/>
        <dbReference type="EC" id="3.5.4.31"/>
    </reaction>
</comment>
<dbReference type="InterPro" id="IPR050287">
    <property type="entry name" value="MTA/SAH_deaminase"/>
</dbReference>
<dbReference type="PANTHER" id="PTHR43794">
    <property type="entry name" value="AMINOHYDROLASE SSNA-RELATED"/>
    <property type="match status" value="1"/>
</dbReference>
<dbReference type="InterPro" id="IPR011059">
    <property type="entry name" value="Metal-dep_hydrolase_composite"/>
</dbReference>
<dbReference type="Gene3D" id="2.30.40.10">
    <property type="entry name" value="Urease, subunit C, domain 1"/>
    <property type="match status" value="1"/>
</dbReference>
<dbReference type="Gene3D" id="3.20.20.140">
    <property type="entry name" value="Metal-dependent hydrolases"/>
    <property type="match status" value="1"/>
</dbReference>
<dbReference type="GO" id="GO:0050270">
    <property type="term" value="F:S-adenosylhomocysteine deaminase activity"/>
    <property type="evidence" value="ECO:0007669"/>
    <property type="project" value="UniProtKB-UniRule"/>
</dbReference>
<protein>
    <recommendedName>
        <fullName evidence="4">5-methylthioadenosine/S-adenosylhomocysteine deaminase</fullName>
        <shortName evidence="4">MTA/SAH deaminase</shortName>
        <ecNumber evidence="4">3.5.4.28</ecNumber>
        <ecNumber evidence="4">3.5.4.31</ecNumber>
    </recommendedName>
</protein>
<comment type="similarity">
    <text evidence="4">Belongs to the metallo-dependent hydrolases superfamily. MTA/SAH deaminase family.</text>
</comment>
<evidence type="ECO:0000256" key="4">
    <source>
        <dbReference type="HAMAP-Rule" id="MF_01281"/>
    </source>
</evidence>
<feature type="binding site" evidence="4">
    <location>
        <position position="249"/>
    </location>
    <ligand>
        <name>substrate</name>
    </ligand>
</feature>
<comment type="function">
    <text evidence="4">Catalyzes the deamination of 5-methylthioadenosine and S-adenosyl-L-homocysteine into 5-methylthioinosine and S-inosyl-L-homocysteine, respectively. Is also able to deaminate adenosine.</text>
</comment>
<keyword evidence="2 4" id="KW-0378">Hydrolase</keyword>